<dbReference type="Gramene" id="OGLUM10G07790.1">
    <property type="protein sequence ID" value="OGLUM10G07790.1"/>
    <property type="gene ID" value="OGLUM10G07790"/>
</dbReference>
<dbReference type="AlphaFoldDB" id="A0A0E0B9S4"/>
<evidence type="ECO:0000313" key="2">
    <source>
        <dbReference type="EnsemblPlants" id="OGLUM10G07790.1"/>
    </source>
</evidence>
<organism evidence="2">
    <name type="scientific">Oryza glumipatula</name>
    <dbReference type="NCBI Taxonomy" id="40148"/>
    <lineage>
        <taxon>Eukaryota</taxon>
        <taxon>Viridiplantae</taxon>
        <taxon>Streptophyta</taxon>
        <taxon>Embryophyta</taxon>
        <taxon>Tracheophyta</taxon>
        <taxon>Spermatophyta</taxon>
        <taxon>Magnoliopsida</taxon>
        <taxon>Liliopsida</taxon>
        <taxon>Poales</taxon>
        <taxon>Poaceae</taxon>
        <taxon>BOP clade</taxon>
        <taxon>Oryzoideae</taxon>
        <taxon>Oryzeae</taxon>
        <taxon>Oryzinae</taxon>
        <taxon>Oryza</taxon>
    </lineage>
</organism>
<protein>
    <submittedName>
        <fullName evidence="2">Uncharacterized protein</fullName>
    </submittedName>
</protein>
<dbReference type="Proteomes" id="UP000026961">
    <property type="component" value="Chromosome 10"/>
</dbReference>
<proteinExistence type="predicted"/>
<reference evidence="2" key="2">
    <citation type="submission" date="2018-05" db="EMBL/GenBank/DDBJ databases">
        <title>OgluRS3 (Oryza glumaepatula Reference Sequence Version 3).</title>
        <authorList>
            <person name="Zhang J."/>
            <person name="Kudrna D."/>
            <person name="Lee S."/>
            <person name="Talag J."/>
            <person name="Welchert J."/>
            <person name="Wing R.A."/>
        </authorList>
    </citation>
    <scope>NUCLEOTIDE SEQUENCE [LARGE SCALE GENOMIC DNA]</scope>
</reference>
<feature type="region of interest" description="Disordered" evidence="1">
    <location>
        <begin position="25"/>
        <end position="58"/>
    </location>
</feature>
<dbReference type="EnsemblPlants" id="OGLUM10G07790.1">
    <property type="protein sequence ID" value="OGLUM10G07790.1"/>
    <property type="gene ID" value="OGLUM10G07790"/>
</dbReference>
<evidence type="ECO:0000256" key="1">
    <source>
        <dbReference type="SAM" id="MobiDB-lite"/>
    </source>
</evidence>
<sequence>MEGGGRAECRRESDLRLAALRHNHGLQSADAASLPPWPSTDDADDSADLAEPSSATADSITVGVELATLFLGESRGCS</sequence>
<evidence type="ECO:0000313" key="3">
    <source>
        <dbReference type="Proteomes" id="UP000026961"/>
    </source>
</evidence>
<keyword evidence="3" id="KW-1185">Reference proteome</keyword>
<reference evidence="2" key="1">
    <citation type="submission" date="2015-04" db="UniProtKB">
        <authorList>
            <consortium name="EnsemblPlants"/>
        </authorList>
    </citation>
    <scope>IDENTIFICATION</scope>
</reference>
<dbReference type="HOGENOM" id="CLU_2658767_0_0_1"/>
<name>A0A0E0B9S4_9ORYZ</name>
<accession>A0A0E0B9S4</accession>